<dbReference type="InterPro" id="IPR020806">
    <property type="entry name" value="PKS_PP-bd"/>
</dbReference>
<dbReference type="InterPro" id="IPR009081">
    <property type="entry name" value="PP-bd_ACP"/>
</dbReference>
<comment type="caution">
    <text evidence="9">The sequence shown here is derived from an EMBL/GenBank/DDBJ whole genome shotgun (WGS) entry which is preliminary data.</text>
</comment>
<keyword evidence="6 9" id="KW-0012">Acyltransferase</keyword>
<dbReference type="InterPro" id="IPR032821">
    <property type="entry name" value="PKS_assoc"/>
</dbReference>
<dbReference type="InterPro" id="IPR001227">
    <property type="entry name" value="Ac_transferase_dom_sf"/>
</dbReference>
<feature type="region of interest" description="Disordered" evidence="7">
    <location>
        <begin position="670"/>
        <end position="694"/>
    </location>
</feature>
<dbReference type="RefSeq" id="WP_351978385.1">
    <property type="nucleotide sequence ID" value="NZ_JBEPBX010000034.1"/>
</dbReference>
<dbReference type="Gene3D" id="1.10.1200.10">
    <property type="entry name" value="ACP-like"/>
    <property type="match status" value="1"/>
</dbReference>
<keyword evidence="3" id="KW-0808">Transferase</keyword>
<dbReference type="Pfam" id="PF00698">
    <property type="entry name" value="Acyl_transf_1"/>
    <property type="match status" value="1"/>
</dbReference>
<dbReference type="SMART" id="SM00823">
    <property type="entry name" value="PKS_PP"/>
    <property type="match status" value="1"/>
</dbReference>
<evidence type="ECO:0000256" key="6">
    <source>
        <dbReference type="ARBA" id="ARBA00023315"/>
    </source>
</evidence>
<sequence>VSSFGISGTNAHVILEQAPEQVAKGPGSAVVDSGSAVVEPGGPVPLLVSARTEGALRAQALRLRDHVAGQESVDVRALGRALATTRSTFEHRAVVLADHTDGLLSGLDALVAGERPEHLVTGAAQGRPAKGKTAYLFTGQGSQRPGMGRELHAAFPVFAEALEEVAGHLDAHLETPLLPVMFAPDGDPRARLLDGTDYAQPAIFAYEVALFRLLESWGVRPDVLAGHSLGELSAVCVAGVLSVPQAAELVAARGRLMEALPARGAMVAVQATEAEVRGTLAGREGAVDIAAVNGPASVVLSGDEDAVEAVGAQWAARGRKTSRLNVSRAFHSPHMDAMTDAFERVAAELTYSAPRIPVVSDVTGDLLGGREARSPAYWVAHIRRTVRFHDQIQRLQRYGAGAFLEVGPDTVLSTAGRGCLADEPGGSTPVLMSTAHAERPEVPALLTALCFLHTHGATVDWRKWFGTGPSATGLPTYAFQKQHYWPQDTTVRPAAATGPRVVQQEEATEPEEVTETDVSRDTTVQQASSRMARWRALPPGERHDAVLRTVRAEAADVMGHDTLDAVEPERGFLDHGFDSVMAVKLRNRLAELTGRKLPSTLLFDHPTPAAVTAFLLTEPAETDAGPAPAPSLSDQLDRLEADLARLPADDHRRARITERLKGLLTVHAPAGSAAGGAHEDRVGRPDRDELATATDDEMFALIEKELRRG</sequence>
<evidence type="ECO:0000313" key="10">
    <source>
        <dbReference type="Proteomes" id="UP001445472"/>
    </source>
</evidence>
<dbReference type="PROSITE" id="PS50075">
    <property type="entry name" value="CARRIER"/>
    <property type="match status" value="1"/>
</dbReference>
<dbReference type="SUPFAM" id="SSF47336">
    <property type="entry name" value="ACP-like"/>
    <property type="match status" value="1"/>
</dbReference>
<keyword evidence="5" id="KW-0511">Multifunctional enzyme</keyword>
<evidence type="ECO:0000256" key="7">
    <source>
        <dbReference type="SAM" id="MobiDB-lite"/>
    </source>
</evidence>
<dbReference type="GO" id="GO:0016746">
    <property type="term" value="F:acyltransferase activity"/>
    <property type="evidence" value="ECO:0007669"/>
    <property type="project" value="UniProtKB-KW"/>
</dbReference>
<dbReference type="InterPro" id="IPR016036">
    <property type="entry name" value="Malonyl_transacylase_ACP-bd"/>
</dbReference>
<keyword evidence="2" id="KW-0597">Phosphoprotein</keyword>
<dbReference type="InterPro" id="IPR036736">
    <property type="entry name" value="ACP-like_sf"/>
</dbReference>
<proteinExistence type="predicted"/>
<dbReference type="Gene3D" id="3.40.366.10">
    <property type="entry name" value="Malonyl-Coenzyme A Acyl Carrier Protein, domain 2"/>
    <property type="match status" value="1"/>
</dbReference>
<evidence type="ECO:0000256" key="4">
    <source>
        <dbReference type="ARBA" id="ARBA00023194"/>
    </source>
</evidence>
<dbReference type="InterPro" id="IPR016035">
    <property type="entry name" value="Acyl_Trfase/lysoPLipase"/>
</dbReference>
<name>A0ABV1V2K7_9ACTN</name>
<dbReference type="SUPFAM" id="SSF55048">
    <property type="entry name" value="Probable ACP-binding domain of malonyl-CoA ACP transacylase"/>
    <property type="match status" value="1"/>
</dbReference>
<feature type="compositionally biased region" description="Basic and acidic residues" evidence="7">
    <location>
        <begin position="677"/>
        <end position="690"/>
    </location>
</feature>
<dbReference type="Pfam" id="PF00550">
    <property type="entry name" value="PP-binding"/>
    <property type="match status" value="1"/>
</dbReference>
<gene>
    <name evidence="9" type="ORF">ABT276_28685</name>
</gene>
<dbReference type="Gene3D" id="3.30.70.3290">
    <property type="match status" value="1"/>
</dbReference>
<dbReference type="InterPro" id="IPR014043">
    <property type="entry name" value="Acyl_transferase_dom"/>
</dbReference>
<organism evidence="9 10">
    <name type="scientific">Streptomyces xantholiticus</name>
    <dbReference type="NCBI Taxonomy" id="68285"/>
    <lineage>
        <taxon>Bacteria</taxon>
        <taxon>Bacillati</taxon>
        <taxon>Actinomycetota</taxon>
        <taxon>Actinomycetes</taxon>
        <taxon>Kitasatosporales</taxon>
        <taxon>Streptomycetaceae</taxon>
        <taxon>Streptomyces</taxon>
    </lineage>
</organism>
<dbReference type="InterPro" id="IPR050091">
    <property type="entry name" value="PKS_NRPS_Biosynth_Enz"/>
</dbReference>
<accession>A0ABV1V2K7</accession>
<feature type="non-terminal residue" evidence="9">
    <location>
        <position position="1"/>
    </location>
</feature>
<dbReference type="SMART" id="SM00827">
    <property type="entry name" value="PKS_AT"/>
    <property type="match status" value="1"/>
</dbReference>
<dbReference type="PANTHER" id="PTHR43775:SF51">
    <property type="entry name" value="INACTIVE PHENOLPHTHIOCEROL SYNTHESIS POLYKETIDE SYNTHASE TYPE I PKS1-RELATED"/>
    <property type="match status" value="1"/>
</dbReference>
<feature type="compositionally biased region" description="Acidic residues" evidence="7">
    <location>
        <begin position="506"/>
        <end position="515"/>
    </location>
</feature>
<evidence type="ECO:0000259" key="8">
    <source>
        <dbReference type="PROSITE" id="PS50075"/>
    </source>
</evidence>
<keyword evidence="10" id="KW-1185">Reference proteome</keyword>
<dbReference type="SUPFAM" id="SSF52151">
    <property type="entry name" value="FabD/lysophospholipase-like"/>
    <property type="match status" value="1"/>
</dbReference>
<feature type="domain" description="Carrier" evidence="8">
    <location>
        <begin position="544"/>
        <end position="619"/>
    </location>
</feature>
<keyword evidence="4" id="KW-0045">Antibiotic biosynthesis</keyword>
<dbReference type="PANTHER" id="PTHR43775">
    <property type="entry name" value="FATTY ACID SYNTHASE"/>
    <property type="match status" value="1"/>
</dbReference>
<dbReference type="Pfam" id="PF16197">
    <property type="entry name" value="KAsynt_C_assoc"/>
    <property type="match status" value="1"/>
</dbReference>
<dbReference type="Proteomes" id="UP001445472">
    <property type="component" value="Unassembled WGS sequence"/>
</dbReference>
<evidence type="ECO:0000256" key="5">
    <source>
        <dbReference type="ARBA" id="ARBA00023268"/>
    </source>
</evidence>
<dbReference type="EMBL" id="JBEPBX010000034">
    <property type="protein sequence ID" value="MER6617256.1"/>
    <property type="molecule type" value="Genomic_DNA"/>
</dbReference>
<reference evidence="9 10" key="1">
    <citation type="submission" date="2024-06" db="EMBL/GenBank/DDBJ databases">
        <title>The Natural Products Discovery Center: Release of the First 8490 Sequenced Strains for Exploring Actinobacteria Biosynthetic Diversity.</title>
        <authorList>
            <person name="Kalkreuter E."/>
            <person name="Kautsar S.A."/>
            <person name="Yang D."/>
            <person name="Bader C.D."/>
            <person name="Teijaro C.N."/>
            <person name="Fluegel L."/>
            <person name="Davis C.M."/>
            <person name="Simpson J.R."/>
            <person name="Lauterbach L."/>
            <person name="Steele A.D."/>
            <person name="Gui C."/>
            <person name="Meng S."/>
            <person name="Li G."/>
            <person name="Viehrig K."/>
            <person name="Ye F."/>
            <person name="Su P."/>
            <person name="Kiefer A.F."/>
            <person name="Nichols A."/>
            <person name="Cepeda A.J."/>
            <person name="Yan W."/>
            <person name="Fan B."/>
            <person name="Jiang Y."/>
            <person name="Adhikari A."/>
            <person name="Zheng C.-J."/>
            <person name="Schuster L."/>
            <person name="Cowan T.M."/>
            <person name="Smanski M.J."/>
            <person name="Chevrette M.G."/>
            <person name="De Carvalho L.P.S."/>
            <person name="Shen B."/>
        </authorList>
    </citation>
    <scope>NUCLEOTIDE SEQUENCE [LARGE SCALE GENOMIC DNA]</scope>
    <source>
        <strain evidence="9 10">NPDC000837</strain>
    </source>
</reference>
<evidence type="ECO:0000313" key="9">
    <source>
        <dbReference type="EMBL" id="MER6617256.1"/>
    </source>
</evidence>
<keyword evidence="1" id="KW-0596">Phosphopantetheine</keyword>
<evidence type="ECO:0000256" key="2">
    <source>
        <dbReference type="ARBA" id="ARBA00022553"/>
    </source>
</evidence>
<protein>
    <submittedName>
        <fullName evidence="9">Acyltransferase domain-containing protein</fullName>
    </submittedName>
</protein>
<evidence type="ECO:0000256" key="3">
    <source>
        <dbReference type="ARBA" id="ARBA00022679"/>
    </source>
</evidence>
<evidence type="ECO:0000256" key="1">
    <source>
        <dbReference type="ARBA" id="ARBA00022450"/>
    </source>
</evidence>
<feature type="region of interest" description="Disordered" evidence="7">
    <location>
        <begin position="498"/>
        <end position="521"/>
    </location>
</feature>